<keyword evidence="5" id="KW-1185">Reference proteome</keyword>
<dbReference type="Gene3D" id="3.40.50.2300">
    <property type="match status" value="1"/>
</dbReference>
<dbReference type="PROSITE" id="PS50110">
    <property type="entry name" value="RESPONSE_REGULATORY"/>
    <property type="match status" value="1"/>
</dbReference>
<proteinExistence type="predicted"/>
<comment type="caution">
    <text evidence="4">The sequence shown here is derived from an EMBL/GenBank/DDBJ whole genome shotgun (WGS) entry which is preliminary data.</text>
</comment>
<keyword evidence="1" id="KW-0597">Phosphoprotein</keyword>
<dbReference type="PANTHER" id="PTHR37299:SF1">
    <property type="entry name" value="STAGE 0 SPORULATION PROTEIN A HOMOLOG"/>
    <property type="match status" value="1"/>
</dbReference>
<sequence length="243" mass="28146">MDTLKVTLVDDNEDSLEFLQFYIGQLPQFTIIDKCRNGEELIDSVARQMPDLVLLDINMPRLNGMDAIQSCLRINPHLLFIFITSYDEYAVQAFELSAVDYIVKPIEKTRLFMAMEKVIRYRGARTETIGTIAQRLAIKDGNDYYFIPTQDILFIEKVGGKCEIHTSLSCFTTNENISDMIKHLSSDLFFLSHRSYIINLTKISHIKAKNQTYIAFFVNSEKYAHISKLKFDELQRRIKAFNS</sequence>
<evidence type="ECO:0000313" key="5">
    <source>
        <dbReference type="Proteomes" id="UP001595715"/>
    </source>
</evidence>
<protein>
    <submittedName>
        <fullName evidence="4">LytR/AlgR family response regulator transcription factor</fullName>
    </submittedName>
</protein>
<dbReference type="PROSITE" id="PS50930">
    <property type="entry name" value="HTH_LYTTR"/>
    <property type="match status" value="1"/>
</dbReference>
<dbReference type="SUPFAM" id="SSF52172">
    <property type="entry name" value="CheY-like"/>
    <property type="match status" value="1"/>
</dbReference>
<dbReference type="Pfam" id="PF00072">
    <property type="entry name" value="Response_reg"/>
    <property type="match status" value="1"/>
</dbReference>
<gene>
    <name evidence="4" type="ORF">ACFOZ8_20825</name>
</gene>
<feature type="domain" description="Response regulatory" evidence="2">
    <location>
        <begin position="5"/>
        <end position="119"/>
    </location>
</feature>
<dbReference type="InterPro" id="IPR007492">
    <property type="entry name" value="LytTR_DNA-bd_dom"/>
</dbReference>
<dbReference type="Proteomes" id="UP001595715">
    <property type="component" value="Unassembled WGS sequence"/>
</dbReference>
<dbReference type="SMART" id="SM00448">
    <property type="entry name" value="REC"/>
    <property type="match status" value="1"/>
</dbReference>
<dbReference type="InterPro" id="IPR046947">
    <property type="entry name" value="LytR-like"/>
</dbReference>
<dbReference type="InterPro" id="IPR011006">
    <property type="entry name" value="CheY-like_superfamily"/>
</dbReference>
<feature type="modified residue" description="4-aspartylphosphate" evidence="1">
    <location>
        <position position="56"/>
    </location>
</feature>
<name>A0ABV8K7W9_9BACL</name>
<accession>A0ABV8K7W9</accession>
<dbReference type="SMART" id="SM00850">
    <property type="entry name" value="LytTR"/>
    <property type="match status" value="1"/>
</dbReference>
<dbReference type="RefSeq" id="WP_377720709.1">
    <property type="nucleotide sequence ID" value="NZ_JBHSAM010000031.1"/>
</dbReference>
<organism evidence="4 5">
    <name type="scientific">Paenibacillus xanthanilyticus</name>
    <dbReference type="NCBI Taxonomy" id="1783531"/>
    <lineage>
        <taxon>Bacteria</taxon>
        <taxon>Bacillati</taxon>
        <taxon>Bacillota</taxon>
        <taxon>Bacilli</taxon>
        <taxon>Bacillales</taxon>
        <taxon>Paenibacillaceae</taxon>
        <taxon>Paenibacillus</taxon>
    </lineage>
</organism>
<dbReference type="Gene3D" id="2.40.50.1020">
    <property type="entry name" value="LytTr DNA-binding domain"/>
    <property type="match status" value="1"/>
</dbReference>
<dbReference type="InterPro" id="IPR001789">
    <property type="entry name" value="Sig_transdc_resp-reg_receiver"/>
</dbReference>
<evidence type="ECO:0000256" key="1">
    <source>
        <dbReference type="PROSITE-ProRule" id="PRU00169"/>
    </source>
</evidence>
<dbReference type="EMBL" id="JBHSAM010000031">
    <property type="protein sequence ID" value="MFC4102081.1"/>
    <property type="molecule type" value="Genomic_DNA"/>
</dbReference>
<dbReference type="Pfam" id="PF04397">
    <property type="entry name" value="LytTR"/>
    <property type="match status" value="1"/>
</dbReference>
<evidence type="ECO:0000259" key="2">
    <source>
        <dbReference type="PROSITE" id="PS50110"/>
    </source>
</evidence>
<dbReference type="PANTHER" id="PTHR37299">
    <property type="entry name" value="TRANSCRIPTIONAL REGULATOR-RELATED"/>
    <property type="match status" value="1"/>
</dbReference>
<feature type="domain" description="HTH LytTR-type" evidence="3">
    <location>
        <begin position="136"/>
        <end position="240"/>
    </location>
</feature>
<evidence type="ECO:0000313" key="4">
    <source>
        <dbReference type="EMBL" id="MFC4102081.1"/>
    </source>
</evidence>
<evidence type="ECO:0000259" key="3">
    <source>
        <dbReference type="PROSITE" id="PS50930"/>
    </source>
</evidence>
<reference evidence="5" key="1">
    <citation type="journal article" date="2019" name="Int. J. Syst. Evol. Microbiol.">
        <title>The Global Catalogue of Microorganisms (GCM) 10K type strain sequencing project: providing services to taxonomists for standard genome sequencing and annotation.</title>
        <authorList>
            <consortium name="The Broad Institute Genomics Platform"/>
            <consortium name="The Broad Institute Genome Sequencing Center for Infectious Disease"/>
            <person name="Wu L."/>
            <person name="Ma J."/>
        </authorList>
    </citation>
    <scope>NUCLEOTIDE SEQUENCE [LARGE SCALE GENOMIC DNA]</scope>
    <source>
        <strain evidence="5">IBRC-M 10987</strain>
    </source>
</reference>